<evidence type="ECO:0000313" key="3">
    <source>
        <dbReference type="Proteomes" id="UP000735541"/>
    </source>
</evidence>
<keyword evidence="3" id="KW-1185">Reference proteome</keyword>
<dbReference type="EMBL" id="JAHUVW010000001">
    <property type="protein sequence ID" value="MBV7668775.1"/>
    <property type="molecule type" value="Genomic_DNA"/>
</dbReference>
<gene>
    <name evidence="2" type="ORF">STHAL_04585</name>
</gene>
<evidence type="ECO:0000259" key="1">
    <source>
        <dbReference type="PROSITE" id="PS51186"/>
    </source>
</evidence>
<dbReference type="Proteomes" id="UP000735541">
    <property type="component" value="Unassembled WGS sequence"/>
</dbReference>
<keyword evidence="2" id="KW-0012">Acyltransferase</keyword>
<dbReference type="Gene3D" id="3.40.630.30">
    <property type="match status" value="1"/>
</dbReference>
<evidence type="ECO:0000313" key="2">
    <source>
        <dbReference type="EMBL" id="MBV7668775.1"/>
    </source>
</evidence>
<dbReference type="InterPro" id="IPR016181">
    <property type="entry name" value="Acyl_CoA_acyltransferase"/>
</dbReference>
<comment type="caution">
    <text evidence="2">The sequence shown here is derived from an EMBL/GenBank/DDBJ whole genome shotgun (WGS) entry which is preliminary data.</text>
</comment>
<name>A0ABS6TKH4_STRHA</name>
<feature type="domain" description="N-acetyltransferase" evidence="1">
    <location>
        <begin position="1"/>
        <end position="176"/>
    </location>
</feature>
<dbReference type="GO" id="GO:0016746">
    <property type="term" value="F:acyltransferase activity"/>
    <property type="evidence" value="ECO:0007669"/>
    <property type="project" value="UniProtKB-KW"/>
</dbReference>
<proteinExistence type="predicted"/>
<protein>
    <submittedName>
        <fullName evidence="2">GNAT family N-acetyltransferase</fullName>
        <ecNumber evidence="2">2.3.1.-</ecNumber>
    </submittedName>
</protein>
<dbReference type="InterPro" id="IPR000182">
    <property type="entry name" value="GNAT_dom"/>
</dbReference>
<dbReference type="SUPFAM" id="SSF55729">
    <property type="entry name" value="Acyl-CoA N-acyltransferases (Nat)"/>
    <property type="match status" value="1"/>
</dbReference>
<sequence length="185" mass="18815">MDGEIVGAYADGIRRVYADAFSGPPWHEDDPAAGHRYVERLATDAARPGFTAALALDAGGTVSGFATAWTTPDPFPTGRAYDAVAAALGPRRVTDRLCGALEVDELAVAPAARGTGTGAALLTAVTAAAPGGRCWLLTSLRAGTALRFYRRAGWHRLPEAVPGRAALTVLLGPAHPDAGAAAGAG</sequence>
<organism evidence="2 3">
    <name type="scientific">Streptomyces halstedii</name>
    <dbReference type="NCBI Taxonomy" id="1944"/>
    <lineage>
        <taxon>Bacteria</taxon>
        <taxon>Bacillati</taxon>
        <taxon>Actinomycetota</taxon>
        <taxon>Actinomycetes</taxon>
        <taxon>Kitasatosporales</taxon>
        <taxon>Streptomycetaceae</taxon>
        <taxon>Streptomyces</taxon>
    </lineage>
</organism>
<accession>A0ABS6TKH4</accession>
<dbReference type="Pfam" id="PF13508">
    <property type="entry name" value="Acetyltransf_7"/>
    <property type="match status" value="1"/>
</dbReference>
<keyword evidence="2" id="KW-0808">Transferase</keyword>
<dbReference type="EC" id="2.3.1.-" evidence="2"/>
<reference evidence="2 3" key="1">
    <citation type="submission" date="2021-07" db="EMBL/GenBank/DDBJ databases">
        <title>Sequencing Streptomyces halstedii LGO-A4 genome an citrus endophytic actinomycete.</title>
        <authorList>
            <person name="Samborskyy M."/>
            <person name="Scott N."/>
            <person name="Deglau R."/>
            <person name="Dickens S."/>
            <person name="Oliveira L.G."/>
        </authorList>
    </citation>
    <scope>NUCLEOTIDE SEQUENCE [LARGE SCALE GENOMIC DNA]</scope>
    <source>
        <strain evidence="2 3">LGO-A4</strain>
    </source>
</reference>
<dbReference type="PROSITE" id="PS51186">
    <property type="entry name" value="GNAT"/>
    <property type="match status" value="1"/>
</dbReference>
<dbReference type="RefSeq" id="WP_228867391.1">
    <property type="nucleotide sequence ID" value="NZ_JAHUVW010000001.1"/>
</dbReference>